<reference evidence="1 2" key="1">
    <citation type="journal article" date="2017" name="Environ. Microbiol.">
        <title>Genomic and physiological analyses of 'Reinekea forsetii' reveal a versatile opportunistic lifestyle during spring algae blooms.</title>
        <authorList>
            <person name="Avci B."/>
            <person name="Hahnke R.L."/>
            <person name="Chafee M."/>
            <person name="Fischer T."/>
            <person name="Gruber-Vodicka H."/>
            <person name="Tegetmeyer H.E."/>
            <person name="Harder J."/>
            <person name="Fuchs B.M."/>
            <person name="Amann R.I."/>
            <person name="Teeling H."/>
        </authorList>
    </citation>
    <scope>NUCLEOTIDE SEQUENCE [LARGE SCALE GENOMIC DNA]</scope>
    <source>
        <strain evidence="1 2">Hel1_31_D35</strain>
    </source>
</reference>
<sequence>MVNLAVMVIGLAAFVVYQLAQHHQTNRSLAGQVQQLKSLLAGLRGALKADPVADNRDHLSAASLRTHQLNILNATLDLEERITHTDPSVATKLAAQLNALKTQANYAHKMSEQLGAQANSSRFRRLSLENKLKQRQVALNKARSVNRQLKDHYATIKVAHQQILERRAELRITKDQLTQAADENGRLNAQLSDLRSG</sequence>
<evidence type="ECO:0000313" key="1">
    <source>
        <dbReference type="EMBL" id="ATX78428.1"/>
    </source>
</evidence>
<protein>
    <submittedName>
        <fullName evidence="1">Uncharacterized protein</fullName>
    </submittedName>
</protein>
<evidence type="ECO:0000313" key="2">
    <source>
        <dbReference type="Proteomes" id="UP000229757"/>
    </source>
</evidence>
<dbReference type="Proteomes" id="UP000229757">
    <property type="component" value="Chromosome"/>
</dbReference>
<gene>
    <name evidence="1" type="ORF">REIFOR_03325</name>
</gene>
<organism evidence="1 2">
    <name type="scientific">Reinekea forsetii</name>
    <dbReference type="NCBI Taxonomy" id="1336806"/>
    <lineage>
        <taxon>Bacteria</taxon>
        <taxon>Pseudomonadati</taxon>
        <taxon>Pseudomonadota</taxon>
        <taxon>Gammaproteobacteria</taxon>
        <taxon>Oceanospirillales</taxon>
        <taxon>Saccharospirillaceae</taxon>
        <taxon>Reinekea</taxon>
    </lineage>
</organism>
<name>A0A2K8KUL1_9GAMM</name>
<dbReference type="KEGG" id="rfo:REIFOR_03325"/>
<proteinExistence type="predicted"/>
<keyword evidence="2" id="KW-1185">Reference proteome</keyword>
<dbReference type="AlphaFoldDB" id="A0A2K8KUL1"/>
<dbReference type="EMBL" id="CP011797">
    <property type="protein sequence ID" value="ATX78428.1"/>
    <property type="molecule type" value="Genomic_DNA"/>
</dbReference>
<accession>A0A2K8KUL1</accession>